<name>A0A8X6L6D3_TRICU</name>
<dbReference type="PANTHER" id="PTHR46060">
    <property type="entry name" value="MARINER MOS1 TRANSPOSASE-LIKE PROTEIN"/>
    <property type="match status" value="1"/>
</dbReference>
<organism evidence="1 2">
    <name type="scientific">Trichonephila clavata</name>
    <name type="common">Joro spider</name>
    <name type="synonym">Nephila clavata</name>
    <dbReference type="NCBI Taxonomy" id="2740835"/>
    <lineage>
        <taxon>Eukaryota</taxon>
        <taxon>Metazoa</taxon>
        <taxon>Ecdysozoa</taxon>
        <taxon>Arthropoda</taxon>
        <taxon>Chelicerata</taxon>
        <taxon>Arachnida</taxon>
        <taxon>Araneae</taxon>
        <taxon>Araneomorphae</taxon>
        <taxon>Entelegynae</taxon>
        <taxon>Araneoidea</taxon>
        <taxon>Nephilidae</taxon>
        <taxon>Trichonephila</taxon>
    </lineage>
</organism>
<keyword evidence="2" id="KW-1185">Reference proteome</keyword>
<protein>
    <submittedName>
        <fullName evidence="1">Histone-lysine N-methyltransferase SETMAR</fullName>
    </submittedName>
</protein>
<evidence type="ECO:0000313" key="2">
    <source>
        <dbReference type="Proteomes" id="UP000887116"/>
    </source>
</evidence>
<dbReference type="Gene3D" id="1.10.10.1450">
    <property type="match status" value="1"/>
</dbReference>
<dbReference type="EMBL" id="BMAO01024690">
    <property type="protein sequence ID" value="GFQ97006.1"/>
    <property type="molecule type" value="Genomic_DNA"/>
</dbReference>
<comment type="caution">
    <text evidence="1">The sequence shown here is derived from an EMBL/GenBank/DDBJ whole genome shotgun (WGS) entry which is preliminary data.</text>
</comment>
<gene>
    <name evidence="1" type="primary">NCL1_38002</name>
    <name evidence="1" type="ORF">TNCT_501801</name>
</gene>
<dbReference type="AlphaFoldDB" id="A0A8X6L6D3"/>
<dbReference type="Proteomes" id="UP000887116">
    <property type="component" value="Unassembled WGS sequence"/>
</dbReference>
<dbReference type="InterPro" id="IPR052709">
    <property type="entry name" value="Transposase-MT_Hybrid"/>
</dbReference>
<proteinExistence type="predicted"/>
<evidence type="ECO:0000313" key="1">
    <source>
        <dbReference type="EMBL" id="GFQ97006.1"/>
    </source>
</evidence>
<dbReference type="OrthoDB" id="7554754at2759"/>
<sequence length="112" mass="13323">MEKSLEQRYVIKFCVRLQKSASENFEMVREVFNDEAISRASIFHWHKAFKKDMLNVEDIELGTTVNGSYYANVLRTIEQHVKRKRPLLRNDFLLHHDNARPYIARCVLDVLQ</sequence>
<dbReference type="PANTHER" id="PTHR46060:SF1">
    <property type="entry name" value="MARINER MOS1 TRANSPOSASE-LIKE PROTEIN"/>
    <property type="match status" value="1"/>
</dbReference>
<reference evidence="1" key="1">
    <citation type="submission" date="2020-07" db="EMBL/GenBank/DDBJ databases">
        <title>Multicomponent nature underlies the extraordinary mechanical properties of spider dragline silk.</title>
        <authorList>
            <person name="Kono N."/>
            <person name="Nakamura H."/>
            <person name="Mori M."/>
            <person name="Yoshida Y."/>
            <person name="Ohtoshi R."/>
            <person name="Malay A.D."/>
            <person name="Moran D.A.P."/>
            <person name="Tomita M."/>
            <person name="Numata K."/>
            <person name="Arakawa K."/>
        </authorList>
    </citation>
    <scope>NUCLEOTIDE SEQUENCE</scope>
</reference>
<accession>A0A8X6L6D3</accession>